<evidence type="ECO:0000256" key="1">
    <source>
        <dbReference type="SAM" id="SignalP"/>
    </source>
</evidence>
<dbReference type="AlphaFoldDB" id="A0A076PUP8"/>
<dbReference type="InterPro" id="IPR018927">
    <property type="entry name" value="Pilus_synth_Q_C"/>
</dbReference>
<dbReference type="RefSeq" id="WP_230629849.1">
    <property type="nucleotide sequence ID" value="NZ_CP006704.1"/>
</dbReference>
<evidence type="ECO:0000313" key="4">
    <source>
        <dbReference type="Proteomes" id="UP000028782"/>
    </source>
</evidence>
<proteinExistence type="predicted"/>
<name>A0A076PUP8_COMTE</name>
<feature type="chain" id="PRO_5001716078" description="Toxin co-regulated pilus biosynthesis protein Q C-terminal domain-containing protein" evidence="1">
    <location>
        <begin position="25"/>
        <end position="267"/>
    </location>
</feature>
<evidence type="ECO:0000313" key="3">
    <source>
        <dbReference type="EMBL" id="AIJ47027.1"/>
    </source>
</evidence>
<dbReference type="KEGG" id="ctes:O987_14570"/>
<dbReference type="EMBL" id="CP006704">
    <property type="protein sequence ID" value="AIJ47027.1"/>
    <property type="molecule type" value="Genomic_DNA"/>
</dbReference>
<accession>A0A076PUP8</accession>
<feature type="domain" description="Toxin co-regulated pilus biosynthesis protein Q C-terminal" evidence="2">
    <location>
        <begin position="175"/>
        <end position="256"/>
    </location>
</feature>
<feature type="signal peptide" evidence="1">
    <location>
        <begin position="1"/>
        <end position="24"/>
    </location>
</feature>
<dbReference type="Gene3D" id="3.55.50.70">
    <property type="match status" value="1"/>
</dbReference>
<protein>
    <recommendedName>
        <fullName evidence="2">Toxin co-regulated pilus biosynthesis protein Q C-terminal domain-containing protein</fullName>
    </recommendedName>
</protein>
<dbReference type="HOGENOM" id="CLU_1096775_0_0_4"/>
<gene>
    <name evidence="3" type="ORF">O987_14570</name>
</gene>
<keyword evidence="1" id="KW-0732">Signal</keyword>
<dbReference type="Pfam" id="PF10671">
    <property type="entry name" value="TcpQ"/>
    <property type="match status" value="1"/>
</dbReference>
<reference evidence="3 4" key="1">
    <citation type="journal article" date="2014" name="Genome Announc.">
        <title>Complete Genome Sequence of Polychlorinated Biphenyl Degrader Comamonas testosteroni TK102 (NBRC 109938).</title>
        <authorList>
            <person name="Fukuda K."/>
            <person name="Hosoyama A."/>
            <person name="Tsuchikane K."/>
            <person name="Ohji S."/>
            <person name="Yamazoe A."/>
            <person name="Fujita N."/>
            <person name="Shintani M."/>
            <person name="Kimbara K."/>
        </authorList>
    </citation>
    <scope>NUCLEOTIDE SEQUENCE [LARGE SCALE GENOMIC DNA]</scope>
    <source>
        <strain evidence="3">TK102</strain>
    </source>
</reference>
<sequence length="267" mass="28600">MKFHHLGRCVAAVAVALTAWPTMAQEAEGTSAKSTLLQSEIEVTWQDKAQGLAQLLADRLGVPFTSPVPLDTQVSVKQAGGSTVANLISTVNSQLPPGIKLQLTETAAGTKLEAVAASAPTTAVATAVVQGSAPSRAQIEGLFTTSTVPGSGSWVDQARQHWKASFTDGSGQPARRWELKLQDVTLNKAFTRWAAEAGYRVRWDARKHVVIGSPETYEMPFEQAVTAALSSPGIQASEYPLDVCFYPNNPPLARITRRGEQDKECTQ</sequence>
<organism evidence="3 4">
    <name type="scientific">Comamonas testosteroni TK102</name>
    <dbReference type="NCBI Taxonomy" id="1392005"/>
    <lineage>
        <taxon>Bacteria</taxon>
        <taxon>Pseudomonadati</taxon>
        <taxon>Pseudomonadota</taxon>
        <taxon>Betaproteobacteria</taxon>
        <taxon>Burkholderiales</taxon>
        <taxon>Comamonadaceae</taxon>
        <taxon>Comamonas</taxon>
    </lineage>
</organism>
<evidence type="ECO:0000259" key="2">
    <source>
        <dbReference type="Pfam" id="PF10671"/>
    </source>
</evidence>
<dbReference type="Proteomes" id="UP000028782">
    <property type="component" value="Chromosome"/>
</dbReference>